<dbReference type="Pfam" id="PF13927">
    <property type="entry name" value="Ig_3"/>
    <property type="match status" value="3"/>
</dbReference>
<dbReference type="PROSITE" id="PS50835">
    <property type="entry name" value="IG_LIKE"/>
    <property type="match status" value="3"/>
</dbReference>
<feature type="domain" description="Ig-like" evidence="3">
    <location>
        <begin position="49"/>
        <end position="143"/>
    </location>
</feature>
<evidence type="ECO:0000313" key="4">
    <source>
        <dbReference type="Ensembl" id="ENSMZEP00005029098.1"/>
    </source>
</evidence>
<protein>
    <submittedName>
        <fullName evidence="4">WD repeat and SOCS box containing 2</fullName>
    </submittedName>
</protein>
<proteinExistence type="predicted"/>
<keyword evidence="1" id="KW-0393">Immunoglobulin domain</keyword>
<evidence type="ECO:0000259" key="3">
    <source>
        <dbReference type="PROSITE" id="PS50835"/>
    </source>
</evidence>
<dbReference type="PANTHER" id="PTHR10075:SF14">
    <property type="entry name" value="CELL ADHESION MOLECULE DSCAM2-RELATED"/>
    <property type="match status" value="1"/>
</dbReference>
<name>A0A3P9D3E4_9CICH</name>
<feature type="chain" id="PRO_5018029381" evidence="2">
    <location>
        <begin position="19"/>
        <end position="529"/>
    </location>
</feature>
<evidence type="ECO:0000256" key="1">
    <source>
        <dbReference type="ARBA" id="ARBA00023319"/>
    </source>
</evidence>
<sequence length="529" mass="57268">MKVVATLALLQLYISATGEFGSTRKTQVSVKTPLQSFFFLFLSADLVTAEVSGNVSSETALSASPGDIVVLPCYSAGKVTPVVTTWTKNGREIVTGGDPTRRLIVNPDGSLNISATMPGDEGIYLCNSTLSDNSSFLAQVTLSEVILSFNALYAFLSGGPENVSTSISPATALSNGTLYTDRGSSVTLRCSGSSYPSQHLTWAFSGDSSSNDSLVSGSGSSLKFTIQNIQPSAQGVYSCMAHNPVSNVTVISRTELLVYYVSDRHPECKWTLTQNISLVQFTCTWLEVYPTPNLRWDMGPFQVADSLNVTMSRSTLSDGQTVNCTAQPQHLGPEKEKSCSFTLGKLLPFPEGEPMVSTLEASNVTLTCTETTSKPPAITTWRKGLQLDNIESGSKYILSLEGPVFKLTIVNVTKEDEGFYFCHSENPLGLLLNKRNILALVVLQNRSFACLSVIIAKIVYNSRDRICLVDDDSGDVLSLVESDDEQVFQDAVPRLPPITNGHHTTLVQIHRIPSSRTSSQQFISFLISV</sequence>
<dbReference type="Proteomes" id="UP000265160">
    <property type="component" value="Unplaced"/>
</dbReference>
<evidence type="ECO:0000256" key="2">
    <source>
        <dbReference type="SAM" id="SignalP"/>
    </source>
</evidence>
<dbReference type="InterPro" id="IPR013783">
    <property type="entry name" value="Ig-like_fold"/>
</dbReference>
<dbReference type="SUPFAM" id="SSF48726">
    <property type="entry name" value="Immunoglobulin"/>
    <property type="match status" value="3"/>
</dbReference>
<dbReference type="InterPro" id="IPR003599">
    <property type="entry name" value="Ig_sub"/>
</dbReference>
<reference evidence="4" key="2">
    <citation type="submission" date="2025-09" db="UniProtKB">
        <authorList>
            <consortium name="Ensembl"/>
        </authorList>
    </citation>
    <scope>IDENTIFICATION</scope>
</reference>
<reference evidence="4" key="1">
    <citation type="submission" date="2025-08" db="UniProtKB">
        <authorList>
            <consortium name="Ensembl"/>
        </authorList>
    </citation>
    <scope>IDENTIFICATION</scope>
</reference>
<dbReference type="STRING" id="106582.ENSMZEP00005029098"/>
<evidence type="ECO:0000313" key="5">
    <source>
        <dbReference type="Proteomes" id="UP000265160"/>
    </source>
</evidence>
<feature type="domain" description="Ig-like" evidence="3">
    <location>
        <begin position="350"/>
        <end position="438"/>
    </location>
</feature>
<dbReference type="CDD" id="cd00096">
    <property type="entry name" value="Ig"/>
    <property type="match status" value="2"/>
</dbReference>
<feature type="domain" description="Ig-like" evidence="3">
    <location>
        <begin position="169"/>
        <end position="252"/>
    </location>
</feature>
<keyword evidence="5" id="KW-1185">Reference proteome</keyword>
<dbReference type="GeneTree" id="ENSGT00940000159876"/>
<dbReference type="AlphaFoldDB" id="A0A3P9D3E4"/>
<dbReference type="Ensembl" id="ENSMZET00005030016.1">
    <property type="protein sequence ID" value="ENSMZEP00005029098.1"/>
    <property type="gene ID" value="ENSMZEG00005021652.1"/>
</dbReference>
<organism evidence="4 5">
    <name type="scientific">Maylandia zebra</name>
    <name type="common">zebra mbuna</name>
    <dbReference type="NCBI Taxonomy" id="106582"/>
    <lineage>
        <taxon>Eukaryota</taxon>
        <taxon>Metazoa</taxon>
        <taxon>Chordata</taxon>
        <taxon>Craniata</taxon>
        <taxon>Vertebrata</taxon>
        <taxon>Euteleostomi</taxon>
        <taxon>Actinopterygii</taxon>
        <taxon>Neopterygii</taxon>
        <taxon>Teleostei</taxon>
        <taxon>Neoteleostei</taxon>
        <taxon>Acanthomorphata</taxon>
        <taxon>Ovalentaria</taxon>
        <taxon>Cichlomorphae</taxon>
        <taxon>Cichliformes</taxon>
        <taxon>Cichlidae</taxon>
        <taxon>African cichlids</taxon>
        <taxon>Pseudocrenilabrinae</taxon>
        <taxon>Haplochromini</taxon>
        <taxon>Maylandia</taxon>
        <taxon>Maylandia zebra complex</taxon>
    </lineage>
</organism>
<dbReference type="InterPro" id="IPR036179">
    <property type="entry name" value="Ig-like_dom_sf"/>
</dbReference>
<keyword evidence="2" id="KW-0732">Signal</keyword>
<dbReference type="Gene3D" id="2.60.40.10">
    <property type="entry name" value="Immunoglobulins"/>
    <property type="match status" value="3"/>
</dbReference>
<dbReference type="SMART" id="SM00409">
    <property type="entry name" value="IG"/>
    <property type="match status" value="3"/>
</dbReference>
<feature type="signal peptide" evidence="2">
    <location>
        <begin position="1"/>
        <end position="18"/>
    </location>
</feature>
<dbReference type="InterPro" id="IPR003598">
    <property type="entry name" value="Ig_sub2"/>
</dbReference>
<dbReference type="InterPro" id="IPR007110">
    <property type="entry name" value="Ig-like_dom"/>
</dbReference>
<dbReference type="PANTHER" id="PTHR10075">
    <property type="entry name" value="BASIGIN RELATED"/>
    <property type="match status" value="1"/>
</dbReference>
<accession>A0A3P9D3E4</accession>
<dbReference type="SMART" id="SM00408">
    <property type="entry name" value="IGc2"/>
    <property type="match status" value="3"/>
</dbReference>